<dbReference type="InterPro" id="IPR045316">
    <property type="entry name" value="Msc2-like"/>
</dbReference>
<evidence type="ECO:0000256" key="14">
    <source>
        <dbReference type="ARBA" id="ARBA00023065"/>
    </source>
</evidence>
<proteinExistence type="inferred from homology"/>
<feature type="region of interest" description="Disordered" evidence="21">
    <location>
        <begin position="544"/>
        <end position="593"/>
    </location>
</feature>
<evidence type="ECO:0000256" key="11">
    <source>
        <dbReference type="ARBA" id="ARBA00022906"/>
    </source>
</evidence>
<sequence length="775" mass="85799">MVARYGSGSNVLATGAIYNSPSRFTPYIGLLIVFKFLRAFGLFLSYDLLKLVHIVQFLFIVKFGAAIFLLFLQKPFTSGPRLTKRQWFRILRHAFFGSTIQLFWIFGLTLCGPVRTILLFEHSDLVVIAAASALFTGQGGSPAKIRGGVFMLLAILGILLFDHDDEAAHQSNFHPEGHHHHSSIITHMFYHAVNWSGLSDHKGGVVMLTLTICLNVGYNTASKKLSVDVGGAKRLHALSTLLSSLLLLPWASFIYFTRESQITVSWIYVLFPFIFVTLLVFILDYYVEAVCVNRLEIARTAKIGAIAIFTSAIFLGCFWNHPFVTHITTMQAVQEIVKEDHVLSGGVIFSFVLFMFSSHVLTNPNKGSKGSLVGYSAGGLPLYNMAEEAFQRTSHSVALVLKNGLKQILEESDSRRIFYFLCMNLFFTFVELVYGVWTNSLGLISDGFHMLFDCSALVMGLYAAVMSRWKATREFSYGYDRVEILSGYINGLFLVVIAFFVFTAALGRLFDPPDINTDRLLVVSVAGLVVNLFGIVAFSHGHSHGGGGGSHGHSHSKPKQHNHSHHGHGHGHHGHGHSHNSHNHSHGEQECSTKNSNMQGVFLHVLADTMGSVGVIISTILIENFGWNIADPICSLFIAFMIFLSVVPLLKDTAFVLLLRSPLEIEESLQVALQKVLSIDGVLSLRKQQFWSHTSSVMCGSIHVVTSPDASEQKIVSQVTAIFKELGVQNLTVQVEKEAYFQHMSGLSSNFDVIVEMTKNIKALNFQDPHSIKAV</sequence>
<dbReference type="GO" id="GO:0005385">
    <property type="term" value="F:zinc ion transmembrane transporter activity"/>
    <property type="evidence" value="ECO:0007669"/>
    <property type="project" value="InterPro"/>
</dbReference>
<evidence type="ECO:0000256" key="10">
    <source>
        <dbReference type="ARBA" id="ARBA00022833"/>
    </source>
</evidence>
<feature type="transmembrane region" description="Helical" evidence="22">
    <location>
        <begin position="204"/>
        <end position="222"/>
    </location>
</feature>
<keyword evidence="7" id="KW-0050">Antiport</keyword>
<feature type="transmembrane region" description="Helical" evidence="22">
    <location>
        <begin position="519"/>
        <end position="538"/>
    </location>
</feature>
<dbReference type="KEGG" id="lak:106165692"/>
<keyword evidence="12 22" id="KW-1133">Transmembrane helix</keyword>
<keyword evidence="8 22" id="KW-0812">Transmembrane</keyword>
<dbReference type="Proteomes" id="UP000085678">
    <property type="component" value="Unplaced"/>
</dbReference>
<feature type="transmembrane region" description="Helical" evidence="22">
    <location>
        <begin position="628"/>
        <end position="650"/>
    </location>
</feature>
<evidence type="ECO:0000256" key="3">
    <source>
        <dbReference type="ARBA" id="ARBA00004557"/>
    </source>
</evidence>
<dbReference type="GO" id="GO:1904257">
    <property type="term" value="P:zinc ion import into Golgi lumen"/>
    <property type="evidence" value="ECO:0007669"/>
    <property type="project" value="TreeGrafter"/>
</dbReference>
<evidence type="ECO:0000256" key="16">
    <source>
        <dbReference type="ARBA" id="ARBA00038531"/>
    </source>
</evidence>
<dbReference type="PANTHER" id="PTHR45755">
    <property type="match status" value="1"/>
</dbReference>
<comment type="catalytic activity">
    <reaction evidence="20">
        <text>Zn(2+)(in) + 2 H(+)(out) = Zn(2+)(out) + 2 H(+)(in)</text>
        <dbReference type="Rhea" id="RHEA:72627"/>
        <dbReference type="ChEBI" id="CHEBI:15378"/>
        <dbReference type="ChEBI" id="CHEBI:29105"/>
    </reaction>
</comment>
<dbReference type="GO" id="GO:0046872">
    <property type="term" value="F:metal ion binding"/>
    <property type="evidence" value="ECO:0007669"/>
    <property type="project" value="UniProtKB-KW"/>
</dbReference>
<evidence type="ECO:0000256" key="9">
    <source>
        <dbReference type="ARBA" id="ARBA00022723"/>
    </source>
</evidence>
<dbReference type="STRING" id="7574.A0A1S3INH0"/>
<evidence type="ECO:0000256" key="7">
    <source>
        <dbReference type="ARBA" id="ARBA00022449"/>
    </source>
</evidence>
<keyword evidence="13" id="KW-0333">Golgi apparatus</keyword>
<dbReference type="GO" id="GO:0006882">
    <property type="term" value="P:intracellular zinc ion homeostasis"/>
    <property type="evidence" value="ECO:0007669"/>
    <property type="project" value="InterPro"/>
</dbReference>
<feature type="domain" description="Cation efflux protein transmembrane" evidence="23">
    <location>
        <begin position="417"/>
        <end position="658"/>
    </location>
</feature>
<dbReference type="GO" id="GO:0012507">
    <property type="term" value="C:ER to Golgi transport vesicle membrane"/>
    <property type="evidence" value="ECO:0007669"/>
    <property type="project" value="UniProtKB-SubCell"/>
</dbReference>
<accession>A0A1S3INH0</accession>
<keyword evidence="9" id="KW-0479">Metal-binding</keyword>
<evidence type="ECO:0000256" key="5">
    <source>
        <dbReference type="ARBA" id="ARBA00008873"/>
    </source>
</evidence>
<keyword evidence="11" id="KW-0864">Zinc transport</keyword>
<evidence type="ECO:0000256" key="20">
    <source>
        <dbReference type="ARBA" id="ARBA00048349"/>
    </source>
</evidence>
<dbReference type="SUPFAM" id="SSF161111">
    <property type="entry name" value="Cation efflux protein transmembrane domain-like"/>
    <property type="match status" value="1"/>
</dbReference>
<dbReference type="InterPro" id="IPR002524">
    <property type="entry name" value="Cation_efflux"/>
</dbReference>
<keyword evidence="6" id="KW-0813">Transport</keyword>
<evidence type="ECO:0000256" key="18">
    <source>
        <dbReference type="ARBA" id="ARBA00042038"/>
    </source>
</evidence>
<dbReference type="InterPro" id="IPR027469">
    <property type="entry name" value="Cation_efflux_TMD_sf"/>
</dbReference>
<feature type="transmembrane region" description="Helical" evidence="22">
    <location>
        <begin position="303"/>
        <end position="321"/>
    </location>
</feature>
<feature type="transmembrane region" description="Helical" evidence="22">
    <location>
        <begin position="93"/>
        <end position="110"/>
    </location>
</feature>
<evidence type="ECO:0000256" key="13">
    <source>
        <dbReference type="ARBA" id="ARBA00023034"/>
    </source>
</evidence>
<evidence type="ECO:0000256" key="12">
    <source>
        <dbReference type="ARBA" id="ARBA00022989"/>
    </source>
</evidence>
<evidence type="ECO:0000313" key="25">
    <source>
        <dbReference type="RefSeq" id="XP_013399446.1"/>
    </source>
</evidence>
<keyword evidence="10" id="KW-0862">Zinc</keyword>
<feature type="transmembrane region" description="Helical" evidence="22">
    <location>
        <begin position="417"/>
        <end position="436"/>
    </location>
</feature>
<evidence type="ECO:0000256" key="22">
    <source>
        <dbReference type="SAM" id="Phobius"/>
    </source>
</evidence>
<dbReference type="AlphaFoldDB" id="A0A1S3INH0"/>
<evidence type="ECO:0000259" key="23">
    <source>
        <dbReference type="Pfam" id="PF01545"/>
    </source>
</evidence>
<evidence type="ECO:0000313" key="24">
    <source>
        <dbReference type="Proteomes" id="UP000085678"/>
    </source>
</evidence>
<comment type="similarity">
    <text evidence="5">Belongs to the cation diffusion facilitator (CDF) transporter (TC 2.A.4) family. SLC30A subfamily.</text>
</comment>
<dbReference type="Pfam" id="PF01545">
    <property type="entry name" value="Cation_efflux"/>
    <property type="match status" value="1"/>
</dbReference>
<dbReference type="Gene3D" id="1.20.1510.10">
    <property type="entry name" value="Cation efflux protein transmembrane domain"/>
    <property type="match status" value="1"/>
</dbReference>
<evidence type="ECO:0000256" key="2">
    <source>
        <dbReference type="ARBA" id="ARBA00004205"/>
    </source>
</evidence>
<dbReference type="NCBIfam" id="TIGR01297">
    <property type="entry name" value="CDF"/>
    <property type="match status" value="1"/>
</dbReference>
<reference evidence="25" key="1">
    <citation type="submission" date="2025-08" db="UniProtKB">
        <authorList>
            <consortium name="RefSeq"/>
        </authorList>
    </citation>
    <scope>IDENTIFICATION</scope>
    <source>
        <tissue evidence="25">Gonads</tissue>
    </source>
</reference>
<keyword evidence="14" id="KW-0406">Ion transport</keyword>
<feature type="transmembrane region" description="Helical" evidence="22">
    <location>
        <begin position="234"/>
        <end position="256"/>
    </location>
</feature>
<feature type="transmembrane region" description="Helical" evidence="22">
    <location>
        <begin position="52"/>
        <end position="72"/>
    </location>
</feature>
<comment type="subcellular location">
    <subcellularLocation>
        <location evidence="3">Cytoplasmic vesicle</location>
        <location evidence="3">COPII-coated vesicle membrane</location>
        <topology evidence="3">Multi-pass membrane protein</topology>
    </subcellularLocation>
    <subcellularLocation>
        <location evidence="4">Cytoplasmic vesicle</location>
        <location evidence="4">Secretory vesicle membrane</location>
        <topology evidence="4">Multi-pass membrane protein</topology>
    </subcellularLocation>
    <subcellularLocation>
        <location evidence="2">Golgi apparatus</location>
        <location evidence="2">Golgi stack membrane</location>
        <topology evidence="2">Multi-pass membrane protein</topology>
    </subcellularLocation>
    <subcellularLocation>
        <location evidence="1">Golgi apparatus</location>
        <location evidence="1">trans-Golgi network membrane</location>
        <topology evidence="1">Multi-pass membrane protein</topology>
    </subcellularLocation>
</comment>
<comment type="subunit">
    <text evidence="16">Heterodimer with SLC30A6/ZNT6; form a functional zinc ion transmembrane transporter.</text>
</comment>
<dbReference type="GeneID" id="106165692"/>
<evidence type="ECO:0000256" key="17">
    <source>
        <dbReference type="ARBA" id="ARBA00040846"/>
    </source>
</evidence>
<evidence type="ECO:0000256" key="21">
    <source>
        <dbReference type="SAM" id="MobiDB-lite"/>
    </source>
</evidence>
<evidence type="ECO:0000256" key="6">
    <source>
        <dbReference type="ARBA" id="ARBA00022448"/>
    </source>
</evidence>
<evidence type="ECO:0000256" key="8">
    <source>
        <dbReference type="ARBA" id="ARBA00022692"/>
    </source>
</evidence>
<dbReference type="GO" id="GO:0015297">
    <property type="term" value="F:antiporter activity"/>
    <property type="evidence" value="ECO:0007669"/>
    <property type="project" value="UniProtKB-KW"/>
</dbReference>
<evidence type="ECO:0000256" key="19">
    <source>
        <dbReference type="ARBA" id="ARBA00042217"/>
    </source>
</evidence>
<evidence type="ECO:0000256" key="1">
    <source>
        <dbReference type="ARBA" id="ARBA00004166"/>
    </source>
</evidence>
<organism evidence="24 25">
    <name type="scientific">Lingula anatina</name>
    <name type="common">Brachiopod</name>
    <name type="synonym">Lingula unguis</name>
    <dbReference type="NCBI Taxonomy" id="7574"/>
    <lineage>
        <taxon>Eukaryota</taxon>
        <taxon>Metazoa</taxon>
        <taxon>Spiralia</taxon>
        <taxon>Lophotrochozoa</taxon>
        <taxon>Brachiopoda</taxon>
        <taxon>Linguliformea</taxon>
        <taxon>Lingulata</taxon>
        <taxon>Lingulida</taxon>
        <taxon>Linguloidea</taxon>
        <taxon>Lingulidae</taxon>
        <taxon>Lingula</taxon>
    </lineage>
</organism>
<keyword evidence="24" id="KW-1185">Reference proteome</keyword>
<feature type="transmembrane region" description="Helical" evidence="22">
    <location>
        <begin position="601"/>
        <end position="622"/>
    </location>
</feature>
<feature type="transmembrane region" description="Helical" evidence="22">
    <location>
        <begin position="341"/>
        <end position="361"/>
    </location>
</feature>
<feature type="compositionally biased region" description="Basic residues" evidence="21">
    <location>
        <begin position="552"/>
        <end position="584"/>
    </location>
</feature>
<feature type="transmembrane region" description="Helical" evidence="22">
    <location>
        <begin position="487"/>
        <end position="507"/>
    </location>
</feature>
<gene>
    <name evidence="25" type="primary">LOC106165692</name>
</gene>
<dbReference type="PANTHER" id="PTHR45755:SF1">
    <property type="entry name" value="PROTON-COUPLED ZINC ANTIPORTER SLC30A5"/>
    <property type="match status" value="1"/>
</dbReference>
<dbReference type="InParanoid" id="A0A1S3INH0"/>
<evidence type="ECO:0000256" key="15">
    <source>
        <dbReference type="ARBA" id="ARBA00023136"/>
    </source>
</evidence>
<evidence type="ECO:0000256" key="4">
    <source>
        <dbReference type="ARBA" id="ARBA00004638"/>
    </source>
</evidence>
<feature type="transmembrane region" description="Helical" evidence="22">
    <location>
        <begin position="448"/>
        <end position="466"/>
    </location>
</feature>
<feature type="transmembrane region" description="Helical" evidence="22">
    <location>
        <begin position="262"/>
        <end position="283"/>
    </location>
</feature>
<dbReference type="RefSeq" id="XP_013399446.1">
    <property type="nucleotide sequence ID" value="XM_013543992.1"/>
</dbReference>
<protein>
    <recommendedName>
        <fullName evidence="17">Proton-coupled zinc antiporter SLC30A5</fullName>
    </recommendedName>
    <alternativeName>
        <fullName evidence="19">Solute carrier family 30 member 5</fullName>
    </alternativeName>
    <alternativeName>
        <fullName evidence="18">Zinc transporter 5</fullName>
    </alternativeName>
</protein>
<dbReference type="OrthoDB" id="78669at2759"/>
<dbReference type="InterPro" id="IPR058533">
    <property type="entry name" value="Cation_efflux_TM"/>
</dbReference>
<name>A0A1S3INH0_LINAN</name>
<feature type="transmembrane region" description="Helical" evidence="22">
    <location>
        <begin position="27"/>
        <end position="46"/>
    </location>
</feature>
<dbReference type="GO" id="GO:0032580">
    <property type="term" value="C:Golgi cisterna membrane"/>
    <property type="evidence" value="ECO:0007669"/>
    <property type="project" value="UniProtKB-SubCell"/>
</dbReference>
<keyword evidence="15 22" id="KW-0472">Membrane</keyword>